<dbReference type="InterPro" id="IPR008979">
    <property type="entry name" value="Galactose-bd-like_sf"/>
</dbReference>
<keyword evidence="4" id="KW-1185">Reference proteome</keyword>
<dbReference type="Pfam" id="PF15711">
    <property type="entry name" value="ILEI"/>
    <property type="match status" value="1"/>
</dbReference>
<feature type="domain" description="F5/8 type C" evidence="2">
    <location>
        <begin position="510"/>
        <end position="624"/>
    </location>
</feature>
<protein>
    <recommendedName>
        <fullName evidence="2">F5/8 type C domain-containing protein</fullName>
    </recommendedName>
</protein>
<dbReference type="InterPro" id="IPR000421">
    <property type="entry name" value="FA58C"/>
</dbReference>
<dbReference type="OrthoDB" id="440755at2759"/>
<dbReference type="PROSITE" id="PS52031">
    <property type="entry name" value="GG_LECTIN"/>
    <property type="match status" value="1"/>
</dbReference>
<evidence type="ECO:0000259" key="2">
    <source>
        <dbReference type="PROSITE" id="PS50022"/>
    </source>
</evidence>
<dbReference type="Pfam" id="PF00754">
    <property type="entry name" value="F5_F8_type_C"/>
    <property type="match status" value="1"/>
</dbReference>
<proteinExistence type="predicted"/>
<comment type="caution">
    <text evidence="3">The sequence shown here is derived from an EMBL/GenBank/DDBJ whole genome shotgun (WGS) entry which is preliminary data.</text>
</comment>
<gene>
    <name evidence="3" type="ORF">PECAL_3P11420</name>
</gene>
<reference evidence="3" key="1">
    <citation type="submission" date="2021-11" db="EMBL/GenBank/DDBJ databases">
        <authorList>
            <consortium name="Genoscope - CEA"/>
            <person name="William W."/>
        </authorList>
    </citation>
    <scope>NUCLEOTIDE SEQUENCE</scope>
</reference>
<evidence type="ECO:0000256" key="1">
    <source>
        <dbReference type="SAM" id="MobiDB-lite"/>
    </source>
</evidence>
<dbReference type="Gene3D" id="2.60.120.260">
    <property type="entry name" value="Galactose-binding domain-like"/>
    <property type="match status" value="1"/>
</dbReference>
<evidence type="ECO:0000313" key="4">
    <source>
        <dbReference type="Proteomes" id="UP000789595"/>
    </source>
</evidence>
<sequence length="643" mass="70215">MYEGELMPEGETPAAARPSLLSRLSSWRAPAEPETKEVHAPEGSLGLCFERESTVLSRIKDTSPLLNKVQVGWTLVSIDGEDVSRMNGRQVTKLLTSRVHDPDGRRLSFTTGETRPVAAGEVLPEFEGEGEQPTGCEVPAEPEEPDLEQGTNALVTSSDTAVVRAGVGAFGIKLLTLVRPEHALRFSHAATLRDGGSAPLTAGGLNVGLLFPDQQLGNSDVDFINVGVGVQPIDVRLHGSCVLWDSPKLGELLLHVAPHRKLCEGAPLLLTGAGENWKLEFEQRAQPSCVIAVTSAGRFDGNSCSFKIDSTVVEYKPHRGFNFLVLEADGKIVETRHFDLWDDEEAPDDMKTYVKGLARGTLVLVAGKDEGTQRLTTALKTTMADAFGTQELASLGYRESYAAILIKDRPPIDEKRTACHAGPARAYSVRFDFVLQADGTIAPRAAPHLRIGGVYERLNPPESARRYSSVWSDCGGCLPFCPCCPCATEWACLLFCLCPLNKSMLDSPDAWASAWPTGCDWIQIDLKNGSGVNCWIVAGIIVQGCNSRSYGAERVTQLSVSYKRSNYSQWEKAQPSRMDVVGSKNNDDTHHVLYFDEPVVARYIRVEPTLWHGHPTMRCGFIARPASTEQTVPQAPSEEEIER</sequence>
<organism evidence="3 4">
    <name type="scientific">Pelagomonas calceolata</name>
    <dbReference type="NCBI Taxonomy" id="35677"/>
    <lineage>
        <taxon>Eukaryota</taxon>
        <taxon>Sar</taxon>
        <taxon>Stramenopiles</taxon>
        <taxon>Ochrophyta</taxon>
        <taxon>Pelagophyceae</taxon>
        <taxon>Pelagomonadales</taxon>
        <taxon>Pelagomonadaceae</taxon>
        <taxon>Pelagomonas</taxon>
    </lineage>
</organism>
<dbReference type="Proteomes" id="UP000789595">
    <property type="component" value="Unassembled WGS sequence"/>
</dbReference>
<accession>A0A8J2WWF9</accession>
<dbReference type="PROSITE" id="PS50022">
    <property type="entry name" value="FA58C_3"/>
    <property type="match status" value="1"/>
</dbReference>
<evidence type="ECO:0000313" key="3">
    <source>
        <dbReference type="EMBL" id="CAH0371212.1"/>
    </source>
</evidence>
<dbReference type="PANTHER" id="PTHR24543">
    <property type="entry name" value="MULTICOPPER OXIDASE-RELATED"/>
    <property type="match status" value="1"/>
</dbReference>
<dbReference type="InterPro" id="IPR039477">
    <property type="entry name" value="ILEI/PANDER_dom"/>
</dbReference>
<name>A0A8J2WWF9_9STRA</name>
<feature type="region of interest" description="Disordered" evidence="1">
    <location>
        <begin position="127"/>
        <end position="147"/>
    </location>
</feature>
<dbReference type="AlphaFoldDB" id="A0A8J2WWF9"/>
<dbReference type="SUPFAM" id="SSF49785">
    <property type="entry name" value="Galactose-binding domain-like"/>
    <property type="match status" value="1"/>
</dbReference>
<dbReference type="EMBL" id="CAKKNE010000003">
    <property type="protein sequence ID" value="CAH0371212.1"/>
    <property type="molecule type" value="Genomic_DNA"/>
</dbReference>